<name>A0A645GGS5_9ZZZZ</name>
<dbReference type="PANTHER" id="PTHR43790">
    <property type="entry name" value="CARBOHYDRATE TRANSPORT ATP-BINDING PROTEIN MG119-RELATED"/>
    <property type="match status" value="1"/>
</dbReference>
<protein>
    <submittedName>
        <fullName evidence="3">Autoinducer 2 import ATP-binding protein LsrA</fullName>
        <ecNumber evidence="3">3.6.3.-</ecNumber>
    </submittedName>
</protein>
<dbReference type="GO" id="GO:0005524">
    <property type="term" value="F:ATP binding"/>
    <property type="evidence" value="ECO:0007669"/>
    <property type="project" value="UniProtKB-KW"/>
</dbReference>
<proteinExistence type="predicted"/>
<keyword evidence="1" id="KW-0547">Nucleotide-binding</keyword>
<keyword evidence="3" id="KW-0378">Hydrolase</keyword>
<gene>
    <name evidence="3" type="primary">lsrA_10</name>
    <name evidence="3" type="ORF">SDC9_173316</name>
</gene>
<dbReference type="InterPro" id="IPR027417">
    <property type="entry name" value="P-loop_NTPase"/>
</dbReference>
<comment type="caution">
    <text evidence="3">The sequence shown here is derived from an EMBL/GenBank/DDBJ whole genome shotgun (WGS) entry which is preliminary data.</text>
</comment>
<dbReference type="GO" id="GO:0016787">
    <property type="term" value="F:hydrolase activity"/>
    <property type="evidence" value="ECO:0007669"/>
    <property type="project" value="UniProtKB-KW"/>
</dbReference>
<organism evidence="3">
    <name type="scientific">bioreactor metagenome</name>
    <dbReference type="NCBI Taxonomy" id="1076179"/>
    <lineage>
        <taxon>unclassified sequences</taxon>
        <taxon>metagenomes</taxon>
        <taxon>ecological metagenomes</taxon>
    </lineage>
</organism>
<evidence type="ECO:0000256" key="2">
    <source>
        <dbReference type="ARBA" id="ARBA00022840"/>
    </source>
</evidence>
<dbReference type="EC" id="3.6.3.-" evidence="3"/>
<dbReference type="InterPro" id="IPR050107">
    <property type="entry name" value="ABC_carbohydrate_import_ATPase"/>
</dbReference>
<dbReference type="PANTHER" id="PTHR43790:SF4">
    <property type="entry name" value="GUANOSINE IMPORT ATP-BINDING PROTEIN NUPO"/>
    <property type="match status" value="1"/>
</dbReference>
<evidence type="ECO:0000256" key="1">
    <source>
        <dbReference type="ARBA" id="ARBA00022741"/>
    </source>
</evidence>
<accession>A0A645GGS5</accession>
<dbReference type="Gene3D" id="3.40.50.300">
    <property type="entry name" value="P-loop containing nucleotide triphosphate hydrolases"/>
    <property type="match status" value="1"/>
</dbReference>
<dbReference type="AlphaFoldDB" id="A0A645GGS5"/>
<dbReference type="EMBL" id="VSSQ01075242">
    <property type="protein sequence ID" value="MPN25895.1"/>
    <property type="molecule type" value="Genomic_DNA"/>
</dbReference>
<dbReference type="SUPFAM" id="SSF52540">
    <property type="entry name" value="P-loop containing nucleoside triphosphate hydrolases"/>
    <property type="match status" value="1"/>
</dbReference>
<reference evidence="3" key="1">
    <citation type="submission" date="2019-08" db="EMBL/GenBank/DDBJ databases">
        <authorList>
            <person name="Kucharzyk K."/>
            <person name="Murdoch R.W."/>
            <person name="Higgins S."/>
            <person name="Loffler F."/>
        </authorList>
    </citation>
    <scope>NUCLEOTIDE SEQUENCE</scope>
</reference>
<evidence type="ECO:0000313" key="3">
    <source>
        <dbReference type="EMBL" id="MPN25895.1"/>
    </source>
</evidence>
<sequence>MKEVCEVIAGLVPAVAGQVLLYDDDILGESVRGVRDFGVSFLISNPQRTGVAPSLSIQENLLPYQYTNPQYRNHGFLDKEKLKEEADRLIKEYDIRCISGQENAGTLSTSSAQKLLAAREFSNEPVLLVAYQPTAYTGDSSAAFLKKKLIELRDEGTAILLVPTDWREFSTLADSVVVLHQGSVAAYIHGVQGNEDLNPYINGQARMSNEELEAVCFE</sequence>
<keyword evidence="2 3" id="KW-0067">ATP-binding</keyword>